<evidence type="ECO:0000256" key="1">
    <source>
        <dbReference type="SAM" id="Phobius"/>
    </source>
</evidence>
<dbReference type="AlphaFoldDB" id="A9A3S0"/>
<dbReference type="OrthoDB" id="25019at2157"/>
<dbReference type="InterPro" id="IPR011042">
    <property type="entry name" value="6-blade_b-propeller_TolB-like"/>
</dbReference>
<dbReference type="KEGG" id="nmr:Nmar_1436"/>
<dbReference type="EMBL" id="CP000866">
    <property type="protein sequence ID" value="ABX13332.1"/>
    <property type="molecule type" value="Genomic_DNA"/>
</dbReference>
<dbReference type="Gene3D" id="2.60.40.1930">
    <property type="match status" value="1"/>
</dbReference>
<dbReference type="Proteomes" id="UP000000792">
    <property type="component" value="Chromosome"/>
</dbReference>
<feature type="transmembrane region" description="Helical" evidence="1">
    <location>
        <begin position="571"/>
        <end position="589"/>
    </location>
</feature>
<dbReference type="GeneID" id="5774031"/>
<keyword evidence="1" id="KW-1133">Transmembrane helix</keyword>
<dbReference type="SUPFAM" id="SSF82171">
    <property type="entry name" value="DPP6 N-terminal domain-like"/>
    <property type="match status" value="1"/>
</dbReference>
<sequence length="596" mass="68424">MKTRFLIIITVFTLVLIPITTESFAEELWLDADFDIFNEQLQDDRKFRMGETVHVVGTSSFYNEETDEHFPASDTEFHVMIKNTQNDIIQESNYFSDSEGKIAFSFEILNDFSIGEYTIEMIVDKRKHLDLSFFVGHLVGDVVKIDEEFDLWMEDSEIVSSNTAHLNGILCSDFLKESNDNESIYLHPYDEEILEVESVEIRAFYTNPDGEEFMTSSNPEKKSCTNFTANLSAHVPGEWSVYVKAFWMENEILYESTSHSITYLVKESLFQGTVEKIPKPNRMQSMYLLDWSNDGKSILFSYYLQKTEDSITPYLGILSTDDYEITTLNIPTLLETDEKIRAAKFSPDGKYIHFVANEGNLFQYDIETSHVLKLTNFSEWVNFDYYHYYEEDPEKYSIVISLDRESYYDDPSEQGSILLDIGNGEENSVDNAHELISGDELHHFDISPDGKKILFHKTIESSYGWADRVLAYYTPEGNVVEIPNSQVKCGHPSKWTPDGEMIVYGVSSCGRGAPGGTLHIISTDGSYHEIILGYNNDRPDTFVISPDGLSLVYLRENNFEIMTFAKAVPEFQTVMMFVLLLSMLPIVLLRKQLMLK</sequence>
<dbReference type="InParanoid" id="A9A3S0"/>
<keyword evidence="3" id="KW-1185">Reference proteome</keyword>
<keyword evidence="1" id="KW-0472">Membrane</keyword>
<dbReference type="eggNOG" id="arCOG03383">
    <property type="taxonomic scope" value="Archaea"/>
</dbReference>
<dbReference type="NCBIfam" id="TIGR04296">
    <property type="entry name" value="PEFG-CTERM"/>
    <property type="match status" value="1"/>
</dbReference>
<accession>A9A3S0</accession>
<evidence type="ECO:0000313" key="2">
    <source>
        <dbReference type="EMBL" id="ABX13332.1"/>
    </source>
</evidence>
<dbReference type="InterPro" id="IPR027560">
    <property type="entry name" value="PEFG-CTERM"/>
</dbReference>
<gene>
    <name evidence="2" type="ordered locus">Nmar_1436</name>
</gene>
<dbReference type="Gene3D" id="2.120.10.30">
    <property type="entry name" value="TolB, C-terminal domain"/>
    <property type="match status" value="2"/>
</dbReference>
<reference evidence="2 3" key="1">
    <citation type="journal article" date="2010" name="Proc. Natl. Acad. Sci. U.S.A.">
        <title>Nitrosopumilus maritimus genome reveals unique mechanisms for nitrification and autotrophy in globally distributed marine crenarchaea.</title>
        <authorList>
            <person name="Walker C.B."/>
            <person name="de la Torre J.R."/>
            <person name="Klotz M.G."/>
            <person name="Urakawa H."/>
            <person name="Pinel N."/>
            <person name="Arp D.J."/>
            <person name="Brochier-Armanet C."/>
            <person name="Chain P.S."/>
            <person name="Chan P.P."/>
            <person name="Gollabgir A."/>
            <person name="Hemp J."/>
            <person name="Hugler M."/>
            <person name="Karr E.A."/>
            <person name="Konneke M."/>
            <person name="Shin M."/>
            <person name="Lawton T.J."/>
            <person name="Lowe T."/>
            <person name="Martens-Habbena W."/>
            <person name="Sayavedra-Soto L.A."/>
            <person name="Lang D."/>
            <person name="Sievert S.M."/>
            <person name="Rosenzweig A.C."/>
            <person name="Manning G."/>
            <person name="Stahl D.A."/>
        </authorList>
    </citation>
    <scope>NUCLEOTIDE SEQUENCE [LARGE SCALE GENOMIC DNA]</scope>
    <source>
        <strain evidence="2 3">SCM1</strain>
    </source>
</reference>
<organism evidence="2 3">
    <name type="scientific">Nitrosopumilus maritimus (strain SCM1)</name>
    <dbReference type="NCBI Taxonomy" id="436308"/>
    <lineage>
        <taxon>Archaea</taxon>
        <taxon>Nitrososphaerota</taxon>
        <taxon>Nitrososphaeria</taxon>
        <taxon>Nitrosopumilales</taxon>
        <taxon>Nitrosopumilaceae</taxon>
        <taxon>Nitrosopumilus</taxon>
    </lineage>
</organism>
<name>A9A3S0_NITMS</name>
<protein>
    <submittedName>
        <fullName evidence="2">Uncharacterized protein</fullName>
    </submittedName>
</protein>
<dbReference type="STRING" id="436308.Nmar_1436"/>
<proteinExistence type="predicted"/>
<dbReference type="RefSeq" id="WP_012215819.1">
    <property type="nucleotide sequence ID" value="NC_010085.1"/>
</dbReference>
<dbReference type="PANTHER" id="PTHR36842:SF1">
    <property type="entry name" value="PROTEIN TOLB"/>
    <property type="match status" value="1"/>
</dbReference>
<dbReference type="EnsemblBacteria" id="ABX13332">
    <property type="protein sequence ID" value="ABX13332"/>
    <property type="gene ID" value="Nmar_1436"/>
</dbReference>
<evidence type="ECO:0000313" key="3">
    <source>
        <dbReference type="Proteomes" id="UP000000792"/>
    </source>
</evidence>
<dbReference type="PANTHER" id="PTHR36842">
    <property type="entry name" value="PROTEIN TOLB HOMOLOG"/>
    <property type="match status" value="1"/>
</dbReference>
<keyword evidence="1" id="KW-0812">Transmembrane</keyword>
<dbReference type="HOGENOM" id="CLU_457603_0_0_2"/>